<dbReference type="EMBL" id="JBFOLK010000003">
    <property type="protein sequence ID" value="KAL2523679.1"/>
    <property type="molecule type" value="Genomic_DNA"/>
</dbReference>
<accession>A0ABD1UF80</accession>
<sequence length="118" mass="13252">MSVTNKPVWIGTVSRLEFGCQSISHKPPINLQTWLLLVILLNSSLDCRSQFPKRRRKDAMCSSCVLLWTLQRTISLTQFTSRFGLPVTVSKKKKKGGNGLAMCSTVDFAENNQPNTIH</sequence>
<comment type="caution">
    <text evidence="1">The sequence shown here is derived from an EMBL/GenBank/DDBJ whole genome shotgun (WGS) entry which is preliminary data.</text>
</comment>
<proteinExistence type="predicted"/>
<evidence type="ECO:0000313" key="1">
    <source>
        <dbReference type="EMBL" id="KAL2523679.1"/>
    </source>
</evidence>
<dbReference type="AlphaFoldDB" id="A0ABD1UF80"/>
<evidence type="ECO:0000313" key="2">
    <source>
        <dbReference type="Proteomes" id="UP001604336"/>
    </source>
</evidence>
<protein>
    <submittedName>
        <fullName evidence="1">Uncharacterized protein</fullName>
    </submittedName>
</protein>
<gene>
    <name evidence="1" type="ORF">Adt_08733</name>
</gene>
<name>A0ABD1UF80_9LAMI</name>
<organism evidence="1 2">
    <name type="scientific">Abeliophyllum distichum</name>
    <dbReference type="NCBI Taxonomy" id="126358"/>
    <lineage>
        <taxon>Eukaryota</taxon>
        <taxon>Viridiplantae</taxon>
        <taxon>Streptophyta</taxon>
        <taxon>Embryophyta</taxon>
        <taxon>Tracheophyta</taxon>
        <taxon>Spermatophyta</taxon>
        <taxon>Magnoliopsida</taxon>
        <taxon>eudicotyledons</taxon>
        <taxon>Gunneridae</taxon>
        <taxon>Pentapetalae</taxon>
        <taxon>asterids</taxon>
        <taxon>lamiids</taxon>
        <taxon>Lamiales</taxon>
        <taxon>Oleaceae</taxon>
        <taxon>Forsythieae</taxon>
        <taxon>Abeliophyllum</taxon>
    </lineage>
</organism>
<keyword evidence="2" id="KW-1185">Reference proteome</keyword>
<reference evidence="2" key="1">
    <citation type="submission" date="2024-07" db="EMBL/GenBank/DDBJ databases">
        <title>Two chromosome-level genome assemblies of Korean endemic species Abeliophyllum distichum and Forsythia ovata (Oleaceae).</title>
        <authorList>
            <person name="Jang H."/>
        </authorList>
    </citation>
    <scope>NUCLEOTIDE SEQUENCE [LARGE SCALE GENOMIC DNA]</scope>
</reference>
<dbReference type="Proteomes" id="UP001604336">
    <property type="component" value="Unassembled WGS sequence"/>
</dbReference>